<evidence type="ECO:0000313" key="3">
    <source>
        <dbReference type="Proteomes" id="UP000886520"/>
    </source>
</evidence>
<dbReference type="GO" id="GO:0046983">
    <property type="term" value="F:protein dimerization activity"/>
    <property type="evidence" value="ECO:0007669"/>
    <property type="project" value="InterPro"/>
</dbReference>
<accession>A0A9D4ZL48</accession>
<dbReference type="AlphaFoldDB" id="A0A9D4ZL48"/>
<dbReference type="PANTHER" id="PTHR32166">
    <property type="entry name" value="OSJNBA0013A04.12 PROTEIN"/>
    <property type="match status" value="1"/>
</dbReference>
<dbReference type="PANTHER" id="PTHR32166:SF123">
    <property type="entry name" value="BED-TYPE DOMAIN-CONTAINING PROTEIN"/>
    <property type="match status" value="1"/>
</dbReference>
<dbReference type="EMBL" id="JABFUD020000008">
    <property type="protein sequence ID" value="KAI5076810.1"/>
    <property type="molecule type" value="Genomic_DNA"/>
</dbReference>
<proteinExistence type="predicted"/>
<reference evidence="2" key="1">
    <citation type="submission" date="2021-01" db="EMBL/GenBank/DDBJ databases">
        <title>Adiantum capillus-veneris genome.</title>
        <authorList>
            <person name="Fang Y."/>
            <person name="Liao Q."/>
        </authorList>
    </citation>
    <scope>NUCLEOTIDE SEQUENCE</scope>
    <source>
        <strain evidence="2">H3</strain>
        <tissue evidence="2">Leaf</tissue>
    </source>
</reference>
<keyword evidence="3" id="KW-1185">Reference proteome</keyword>
<dbReference type="OrthoDB" id="2017576at2759"/>
<dbReference type="Pfam" id="PF05699">
    <property type="entry name" value="Dimer_Tnp_hAT"/>
    <property type="match status" value="1"/>
</dbReference>
<gene>
    <name evidence="2" type="ORF">GOP47_0008875</name>
</gene>
<sequence length="291" mass="33640">MMQHEPCLHLVTCEDWDAWKCQNEDAKVIERSILCSSFWEDIELYVKVCWPIMAMLHMVDMDEACMGVIFEGMDQMVEKIKEILAEEVDGEEMFQQMNEFIQAWWLMMHTPLLATTFLLNPKWFSKSPNKDGEVMKGWKATLNRVGRSAMEKTQLKAQLSTYIGLQGSFGDPEALDDMQKLSTVSWWENYGEDTPLLQRLAIKILSQVCSASACERNWSTYGFIHSVKRNRLQHEMADDLVYVLSNLRLQSRKEASYVSGPCCFWDVEEDLTMEGHIEVEMDVEVGDAEAM</sequence>
<feature type="domain" description="HAT C-terminal dimerisation" evidence="1">
    <location>
        <begin position="179"/>
        <end position="246"/>
    </location>
</feature>
<evidence type="ECO:0000313" key="2">
    <source>
        <dbReference type="EMBL" id="KAI5076810.1"/>
    </source>
</evidence>
<dbReference type="InterPro" id="IPR008906">
    <property type="entry name" value="HATC_C_dom"/>
</dbReference>
<name>A0A9D4ZL48_ADICA</name>
<dbReference type="InterPro" id="IPR012337">
    <property type="entry name" value="RNaseH-like_sf"/>
</dbReference>
<comment type="caution">
    <text evidence="2">The sequence shown here is derived from an EMBL/GenBank/DDBJ whole genome shotgun (WGS) entry which is preliminary data.</text>
</comment>
<dbReference type="Proteomes" id="UP000886520">
    <property type="component" value="Chromosome 8"/>
</dbReference>
<evidence type="ECO:0000259" key="1">
    <source>
        <dbReference type="Pfam" id="PF05699"/>
    </source>
</evidence>
<organism evidence="2 3">
    <name type="scientific">Adiantum capillus-veneris</name>
    <name type="common">Maidenhair fern</name>
    <dbReference type="NCBI Taxonomy" id="13818"/>
    <lineage>
        <taxon>Eukaryota</taxon>
        <taxon>Viridiplantae</taxon>
        <taxon>Streptophyta</taxon>
        <taxon>Embryophyta</taxon>
        <taxon>Tracheophyta</taxon>
        <taxon>Polypodiopsida</taxon>
        <taxon>Polypodiidae</taxon>
        <taxon>Polypodiales</taxon>
        <taxon>Pteridineae</taxon>
        <taxon>Pteridaceae</taxon>
        <taxon>Vittarioideae</taxon>
        <taxon>Adiantum</taxon>
    </lineage>
</organism>
<protein>
    <recommendedName>
        <fullName evidence="1">HAT C-terminal dimerisation domain-containing protein</fullName>
    </recommendedName>
</protein>
<dbReference type="SUPFAM" id="SSF53098">
    <property type="entry name" value="Ribonuclease H-like"/>
    <property type="match status" value="1"/>
</dbReference>